<evidence type="ECO:0000313" key="2">
    <source>
        <dbReference type="Proteomes" id="UP000275385"/>
    </source>
</evidence>
<comment type="caution">
    <text evidence="1">The sequence shown here is derived from an EMBL/GenBank/DDBJ whole genome shotgun (WGS) entry which is preliminary data.</text>
</comment>
<organism evidence="1 2">
    <name type="scientific">Coniochaeta pulveracea</name>
    <dbReference type="NCBI Taxonomy" id="177199"/>
    <lineage>
        <taxon>Eukaryota</taxon>
        <taxon>Fungi</taxon>
        <taxon>Dikarya</taxon>
        <taxon>Ascomycota</taxon>
        <taxon>Pezizomycotina</taxon>
        <taxon>Sordariomycetes</taxon>
        <taxon>Sordariomycetidae</taxon>
        <taxon>Coniochaetales</taxon>
        <taxon>Coniochaetaceae</taxon>
        <taxon>Coniochaeta</taxon>
    </lineage>
</organism>
<keyword evidence="2" id="KW-1185">Reference proteome</keyword>
<gene>
    <name evidence="1" type="ORF">DL546_003775</name>
</gene>
<dbReference type="EMBL" id="QVQW01000084">
    <property type="protein sequence ID" value="RKU41042.1"/>
    <property type="molecule type" value="Genomic_DNA"/>
</dbReference>
<dbReference type="AlphaFoldDB" id="A0A420XZF5"/>
<reference evidence="1 2" key="1">
    <citation type="submission" date="2018-08" db="EMBL/GenBank/DDBJ databases">
        <title>Draft genome of the lignicolous fungus Coniochaeta pulveracea.</title>
        <authorList>
            <person name="Borstlap C.J."/>
            <person name="De Witt R.N."/>
            <person name="Botha A."/>
            <person name="Volschenk H."/>
        </authorList>
    </citation>
    <scope>NUCLEOTIDE SEQUENCE [LARGE SCALE GENOMIC DNA]</scope>
    <source>
        <strain evidence="1 2">CAB683</strain>
    </source>
</reference>
<evidence type="ECO:0000313" key="1">
    <source>
        <dbReference type="EMBL" id="RKU41042.1"/>
    </source>
</evidence>
<protein>
    <submittedName>
        <fullName evidence="1">Uncharacterized protein</fullName>
    </submittedName>
</protein>
<accession>A0A420XZF5</accession>
<sequence>MDVPFPATTSRRYLCFSFASGNSPLQATLSREQSLKARGFLTSRDERSSGSKPKTSRLYCSAQALGPRTHTLFPNPRFPHVLHGSPVQNNGSLQFCLCDGRLPAAGPDVHRRVNMHFAGGAVDASDKAGKMVKKSHLRGPWLLSEVAYTAPLGKSMRRNPFDLVSRRYVLQ</sequence>
<proteinExistence type="predicted"/>
<dbReference type="Proteomes" id="UP000275385">
    <property type="component" value="Unassembled WGS sequence"/>
</dbReference>
<name>A0A420XZF5_9PEZI</name>